<name>U2BV30_9BACE</name>
<gene>
    <name evidence="1" type="ORF">HMPREF1981_02739</name>
</gene>
<dbReference type="HOGENOM" id="CLU_3076913_0_0_10"/>
<dbReference type="PATRIC" id="fig|1321819.3.peg.2530"/>
<evidence type="ECO:0000313" key="1">
    <source>
        <dbReference type="EMBL" id="ERI82049.1"/>
    </source>
</evidence>
<proteinExistence type="predicted"/>
<organism evidence="1 2">
    <name type="scientific">Bacteroides pyogenes F0041</name>
    <dbReference type="NCBI Taxonomy" id="1321819"/>
    <lineage>
        <taxon>Bacteria</taxon>
        <taxon>Pseudomonadati</taxon>
        <taxon>Bacteroidota</taxon>
        <taxon>Bacteroidia</taxon>
        <taxon>Bacteroidales</taxon>
        <taxon>Bacteroidaceae</taxon>
        <taxon>Bacteroides</taxon>
    </lineage>
</organism>
<comment type="caution">
    <text evidence="1">The sequence shown here is derived from an EMBL/GenBank/DDBJ whole genome shotgun (WGS) entry which is preliminary data.</text>
</comment>
<evidence type="ECO:0000313" key="2">
    <source>
        <dbReference type="Proteomes" id="UP000016496"/>
    </source>
</evidence>
<dbReference type="Proteomes" id="UP000016496">
    <property type="component" value="Unassembled WGS sequence"/>
</dbReference>
<accession>U2BV30</accession>
<reference evidence="1 2" key="1">
    <citation type="submission" date="2013-08" db="EMBL/GenBank/DDBJ databases">
        <authorList>
            <person name="Weinstock G."/>
            <person name="Sodergren E."/>
            <person name="Wylie T."/>
            <person name="Fulton L."/>
            <person name="Fulton R."/>
            <person name="Fronick C."/>
            <person name="O'Laughlin M."/>
            <person name="Godfrey J."/>
            <person name="Miner T."/>
            <person name="Herter B."/>
            <person name="Appelbaum E."/>
            <person name="Cordes M."/>
            <person name="Lek S."/>
            <person name="Wollam A."/>
            <person name="Pepin K.H."/>
            <person name="Palsikar V.B."/>
            <person name="Mitreva M."/>
            <person name="Wilson R.K."/>
        </authorList>
    </citation>
    <scope>NUCLEOTIDE SEQUENCE [LARGE SCALE GENOMIC DNA]</scope>
    <source>
        <strain evidence="1 2">F0041</strain>
    </source>
</reference>
<dbReference type="AlphaFoldDB" id="U2BV30"/>
<sequence>MFAPFSTIGTEKWKINPRKASPFRFEARMMFNEKRFFGVAKHLRGRIIQIRL</sequence>
<protein>
    <submittedName>
        <fullName evidence="1">Uncharacterized protein</fullName>
    </submittedName>
</protein>
<dbReference type="EMBL" id="AWSV01000144">
    <property type="protein sequence ID" value="ERI82049.1"/>
    <property type="molecule type" value="Genomic_DNA"/>
</dbReference>